<dbReference type="Proteomes" id="UP000755577">
    <property type="component" value="Unassembled WGS sequence"/>
</dbReference>
<dbReference type="PANTHER" id="PTHR43094:SF1">
    <property type="entry name" value="AMINOTRANSFERASE CLASS-III"/>
    <property type="match status" value="1"/>
</dbReference>
<evidence type="ECO:0000256" key="1">
    <source>
        <dbReference type="ARBA" id="ARBA00001933"/>
    </source>
</evidence>
<dbReference type="RefSeq" id="WP_174925653.1">
    <property type="nucleotide sequence ID" value="NZ_CABVLY010000004.1"/>
</dbReference>
<name>A0A6P2G5I6_9BURK</name>
<sequence length="482" mass="50874">MNQAALIEADRQHLIHPVVNYRAHEARGVTVLESADGVFLHDGDGNTLLDAFSGLWCVNVGYGRDSIVKAAAEQMAKLPYATGYFHFGSQPAIELAERLASLAPPSLNRVYFTLGGSDAVDSAVRFITHYFNATGRPSKKQMIALERGYHGSSSIGAGLTALPAFHRHFDLPRADQHHIPSPYPYRHPLGDDPQALIAASVAALEAKVAELGADNVAAFFCEPVQGSGGVIVPPAGWLKAMRDACRRLGILFVADEVITGFGRTGPLFACETEQVDPDLMTVAKGLTAGYAPMGAVLMSDEIYEGIAGSRADSAVVGHGYTYSAHPVSAAIGLEVLKLYHEGGLLANGQAMAPRFAAGLDALRAHPLVGDARSVGLLGALELVADKARKTRFDAALNVPDKIAAAAYANGVVFRAFGDGTLGFAPALSFTAGEFDLMFERVRKTLDDVLADPGVQRTLDAAHAQPARALQGKAGLVAAIVRL</sequence>
<dbReference type="CDD" id="cd00610">
    <property type="entry name" value="OAT_like"/>
    <property type="match status" value="1"/>
</dbReference>
<dbReference type="Proteomes" id="UP000494201">
    <property type="component" value="Unassembled WGS sequence"/>
</dbReference>
<keyword evidence="10" id="KW-1185">Reference proteome</keyword>
<dbReference type="InterPro" id="IPR015424">
    <property type="entry name" value="PyrdxlP-dep_Trfase"/>
</dbReference>
<evidence type="ECO:0000313" key="8">
    <source>
        <dbReference type="EMBL" id="VVU48815.1"/>
    </source>
</evidence>
<comment type="cofactor">
    <cofactor evidence="1">
        <name>pyridoxal 5'-phosphate</name>
        <dbReference type="ChEBI" id="CHEBI:597326"/>
    </cofactor>
</comment>
<organism evidence="8 9">
    <name type="scientific">Burkholderia anthina</name>
    <dbReference type="NCBI Taxonomy" id="179879"/>
    <lineage>
        <taxon>Bacteria</taxon>
        <taxon>Pseudomonadati</taxon>
        <taxon>Pseudomonadota</taxon>
        <taxon>Betaproteobacteria</taxon>
        <taxon>Burkholderiales</taxon>
        <taxon>Burkholderiaceae</taxon>
        <taxon>Burkholderia</taxon>
        <taxon>Burkholderia cepacia complex</taxon>
    </lineage>
</organism>
<dbReference type="InterPro" id="IPR015421">
    <property type="entry name" value="PyrdxlP-dep_Trfase_major"/>
</dbReference>
<protein>
    <submittedName>
        <fullName evidence="7 8">Aminotransferase</fullName>
    </submittedName>
</protein>
<dbReference type="GeneID" id="56499548"/>
<evidence type="ECO:0000256" key="3">
    <source>
        <dbReference type="ARBA" id="ARBA00022576"/>
    </source>
</evidence>
<dbReference type="InterPro" id="IPR005814">
    <property type="entry name" value="Aminotrans_3"/>
</dbReference>
<proteinExistence type="inferred from homology"/>
<dbReference type="EMBL" id="CABVLY010000004">
    <property type="protein sequence ID" value="VVU48815.1"/>
    <property type="molecule type" value="Genomic_DNA"/>
</dbReference>
<dbReference type="GO" id="GO:0008483">
    <property type="term" value="F:transaminase activity"/>
    <property type="evidence" value="ECO:0007669"/>
    <property type="project" value="UniProtKB-KW"/>
</dbReference>
<dbReference type="InterPro" id="IPR015422">
    <property type="entry name" value="PyrdxlP-dep_Trfase_small"/>
</dbReference>
<gene>
    <name evidence="8" type="ORF">BAN20980_01514</name>
    <name evidence="7" type="ORF">JQK92_08405</name>
</gene>
<reference evidence="8 9" key="1">
    <citation type="submission" date="2019-09" db="EMBL/GenBank/DDBJ databases">
        <authorList>
            <person name="Depoorter E."/>
        </authorList>
    </citation>
    <scope>NUCLEOTIDE SEQUENCE [LARGE SCALE GENOMIC DNA]</scope>
    <source>
        <strain evidence="8">LMG 20980</strain>
    </source>
</reference>
<evidence type="ECO:0000256" key="6">
    <source>
        <dbReference type="RuleBase" id="RU003560"/>
    </source>
</evidence>
<dbReference type="FunFam" id="3.40.640.10:FF:000014">
    <property type="entry name" value="Adenosylmethionine-8-amino-7-oxononanoate aminotransferase, probable"/>
    <property type="match status" value="1"/>
</dbReference>
<keyword evidence="5 6" id="KW-0663">Pyridoxal phosphate</keyword>
<dbReference type="GO" id="GO:0030170">
    <property type="term" value="F:pyridoxal phosphate binding"/>
    <property type="evidence" value="ECO:0007669"/>
    <property type="project" value="InterPro"/>
</dbReference>
<reference evidence="7 10" key="2">
    <citation type="submission" date="2021-02" db="EMBL/GenBank/DDBJ databases">
        <title>Draft genome of the type strains Burkholderia anthina DSM16086.</title>
        <authorList>
            <person name="Hertel R."/>
            <person name="Meissner J."/>
            <person name="Poehlein A."/>
            <person name="Daniel R."/>
            <person name="Commichau F.M."/>
        </authorList>
    </citation>
    <scope>NUCLEOTIDE SEQUENCE [LARGE SCALE GENOMIC DNA]</scope>
    <source>
        <strain evidence="7 10">DSM 16086</strain>
    </source>
</reference>
<evidence type="ECO:0000313" key="9">
    <source>
        <dbReference type="Proteomes" id="UP000494201"/>
    </source>
</evidence>
<evidence type="ECO:0000256" key="2">
    <source>
        <dbReference type="ARBA" id="ARBA00008954"/>
    </source>
</evidence>
<dbReference type="Pfam" id="PF00202">
    <property type="entry name" value="Aminotran_3"/>
    <property type="match status" value="1"/>
</dbReference>
<dbReference type="PANTHER" id="PTHR43094">
    <property type="entry name" value="AMINOTRANSFERASE"/>
    <property type="match status" value="1"/>
</dbReference>
<dbReference type="SUPFAM" id="SSF53383">
    <property type="entry name" value="PLP-dependent transferases"/>
    <property type="match status" value="1"/>
</dbReference>
<evidence type="ECO:0000313" key="7">
    <source>
        <dbReference type="EMBL" id="MBM2766443.1"/>
    </source>
</evidence>
<dbReference type="NCBIfam" id="NF004625">
    <property type="entry name" value="PRK05965.1"/>
    <property type="match status" value="1"/>
</dbReference>
<accession>A0A6P2G5I6</accession>
<comment type="similarity">
    <text evidence="2 6">Belongs to the class-III pyridoxal-phosphate-dependent aminotransferase family.</text>
</comment>
<evidence type="ECO:0000256" key="4">
    <source>
        <dbReference type="ARBA" id="ARBA00022679"/>
    </source>
</evidence>
<keyword evidence="4 8" id="KW-0808">Transferase</keyword>
<dbReference type="AlphaFoldDB" id="A0A6P2G5I6"/>
<evidence type="ECO:0000256" key="5">
    <source>
        <dbReference type="ARBA" id="ARBA00022898"/>
    </source>
</evidence>
<dbReference type="Gene3D" id="3.40.640.10">
    <property type="entry name" value="Type I PLP-dependent aspartate aminotransferase-like (Major domain)"/>
    <property type="match status" value="1"/>
</dbReference>
<dbReference type="Gene3D" id="3.90.1150.10">
    <property type="entry name" value="Aspartate Aminotransferase, domain 1"/>
    <property type="match status" value="1"/>
</dbReference>
<dbReference type="EMBL" id="JAFCIQ010000004">
    <property type="protein sequence ID" value="MBM2766443.1"/>
    <property type="molecule type" value="Genomic_DNA"/>
</dbReference>
<dbReference type="PROSITE" id="PS00600">
    <property type="entry name" value="AA_TRANSFER_CLASS_3"/>
    <property type="match status" value="1"/>
</dbReference>
<dbReference type="InterPro" id="IPR049704">
    <property type="entry name" value="Aminotrans_3_PPA_site"/>
</dbReference>
<evidence type="ECO:0000313" key="10">
    <source>
        <dbReference type="Proteomes" id="UP000755577"/>
    </source>
</evidence>
<keyword evidence="3 8" id="KW-0032">Aminotransferase</keyword>
<dbReference type="PIRSF" id="PIRSF000521">
    <property type="entry name" value="Transaminase_4ab_Lys_Orn"/>
    <property type="match status" value="1"/>
</dbReference>